<dbReference type="Pfam" id="PF00211">
    <property type="entry name" value="Guanylate_cyc"/>
    <property type="match status" value="1"/>
</dbReference>
<dbReference type="Gene3D" id="3.30.70.1230">
    <property type="entry name" value="Nucleotide cyclase"/>
    <property type="match status" value="1"/>
</dbReference>
<evidence type="ECO:0000313" key="4">
    <source>
        <dbReference type="Proteomes" id="UP000287224"/>
    </source>
</evidence>
<dbReference type="InterPro" id="IPR013767">
    <property type="entry name" value="PAS_fold"/>
</dbReference>
<feature type="domain" description="Guanylate cyclase" evidence="2">
    <location>
        <begin position="472"/>
        <end position="603"/>
    </location>
</feature>
<reference evidence="4" key="1">
    <citation type="submission" date="2018-12" db="EMBL/GenBank/DDBJ databases">
        <title>Tengunoibacter tsumagoiensis gen. nov., sp. nov., Dictyobacter kobayashii sp. nov., D. alpinus sp. nov., and D. joshuensis sp. nov. and description of Dictyobacteraceae fam. nov. within the order Ktedonobacterales isolated from Tengu-no-mugimeshi.</title>
        <authorList>
            <person name="Wang C.M."/>
            <person name="Zheng Y."/>
            <person name="Sakai Y."/>
            <person name="Toyoda A."/>
            <person name="Minakuchi Y."/>
            <person name="Abe K."/>
            <person name="Yokota A."/>
            <person name="Yabe S."/>
        </authorList>
    </citation>
    <scope>NUCLEOTIDE SEQUENCE [LARGE SCALE GENOMIC DNA]</scope>
    <source>
        <strain evidence="4">S-27</strain>
    </source>
</reference>
<dbReference type="Proteomes" id="UP000287224">
    <property type="component" value="Unassembled WGS sequence"/>
</dbReference>
<dbReference type="EMBL" id="BIFQ01000001">
    <property type="protein sequence ID" value="GCE03222.1"/>
    <property type="molecule type" value="Genomic_DNA"/>
</dbReference>
<dbReference type="InterPro" id="IPR050697">
    <property type="entry name" value="Adenylyl/Guanylyl_Cyclase_3/4"/>
</dbReference>
<gene>
    <name evidence="3" type="ORF">KDAU_05510</name>
</gene>
<dbReference type="InterPro" id="IPR003018">
    <property type="entry name" value="GAF"/>
</dbReference>
<dbReference type="InterPro" id="IPR029787">
    <property type="entry name" value="Nucleotide_cyclase"/>
</dbReference>
<evidence type="ECO:0000256" key="1">
    <source>
        <dbReference type="ARBA" id="ARBA00005381"/>
    </source>
</evidence>
<dbReference type="SUPFAM" id="SSF55785">
    <property type="entry name" value="PYP-like sensor domain (PAS domain)"/>
    <property type="match status" value="1"/>
</dbReference>
<dbReference type="SUPFAM" id="SSF55781">
    <property type="entry name" value="GAF domain-like"/>
    <property type="match status" value="1"/>
</dbReference>
<dbReference type="Pfam" id="PF00989">
    <property type="entry name" value="PAS"/>
    <property type="match status" value="1"/>
</dbReference>
<dbReference type="InterPro" id="IPR001054">
    <property type="entry name" value="A/G_cyclase"/>
</dbReference>
<comment type="caution">
    <text evidence="3">The sequence shown here is derived from an EMBL/GenBank/DDBJ whole genome shotgun (WGS) entry which is preliminary data.</text>
</comment>
<name>A0A401Z8Q4_9CHLR</name>
<dbReference type="Gene3D" id="3.30.450.20">
    <property type="entry name" value="PAS domain"/>
    <property type="match status" value="1"/>
</dbReference>
<proteinExistence type="inferred from homology"/>
<dbReference type="InterPro" id="IPR035965">
    <property type="entry name" value="PAS-like_dom_sf"/>
</dbReference>
<dbReference type="CDD" id="cd00130">
    <property type="entry name" value="PAS"/>
    <property type="match status" value="1"/>
</dbReference>
<protein>
    <recommendedName>
        <fullName evidence="2">Guanylate cyclase domain-containing protein</fullName>
    </recommendedName>
</protein>
<dbReference type="PANTHER" id="PTHR43081:SF1">
    <property type="entry name" value="ADENYLATE CYCLASE, TERMINAL-DIFFERENTIATION SPECIFIC"/>
    <property type="match status" value="1"/>
</dbReference>
<dbReference type="PANTHER" id="PTHR43081">
    <property type="entry name" value="ADENYLATE CYCLASE, TERMINAL-DIFFERENTIATION SPECIFIC-RELATED"/>
    <property type="match status" value="1"/>
</dbReference>
<dbReference type="SMART" id="SM00065">
    <property type="entry name" value="GAF"/>
    <property type="match status" value="1"/>
</dbReference>
<dbReference type="InterPro" id="IPR000014">
    <property type="entry name" value="PAS"/>
</dbReference>
<keyword evidence="4" id="KW-1185">Reference proteome</keyword>
<dbReference type="GO" id="GO:0006355">
    <property type="term" value="P:regulation of DNA-templated transcription"/>
    <property type="evidence" value="ECO:0007669"/>
    <property type="project" value="InterPro"/>
</dbReference>
<dbReference type="InterPro" id="IPR029016">
    <property type="entry name" value="GAF-like_dom_sf"/>
</dbReference>
<dbReference type="SMART" id="SM00044">
    <property type="entry name" value="CYCc"/>
    <property type="match status" value="1"/>
</dbReference>
<sequence>MISADLSGKAGDELRAISERVIRISRLIHESSERLGIAVEGTFASDGGDPRVRLLSDALNVSRNADLELGRIYQAIQRTVNEARTQLPARGPEQKNVDLPGQASLSRPSFENERQAMATSILHLEQQRDELETLSEIARTLNSTLEFDEVLSLVMDLVIQFVKAERGVLMLVNTSSGASELTVARDKNASNIPDSAFATAQISRNTIKKVIETRQPLLTDDAQLDEGLKDNQSILVYGIRSIMCAPLIVRNNCIGAVYVDSRYNTRLFNRKHLELLLAFCNQAAIAIDNARLFADLNRAIRTVREDKQYMDNIFGSIANGVITTNSAGIITTFNAAASIILHIHPNQALGKHYRDAFKNLPPDVGVIDMLYNAQAHHEHGTLINQAINCRIPGRERDEMVSLSYYVSSLRDVQGSHIGMALVIDDQTELKRSQARARQIRGIFERYVHPHVVEQLIRDPMALNLGGETKEISVIFADIRGYTRLSENMRPEEVMHLINRYLKIMCDAIWEEAGTLTAFQGDALMAIFNAPLPQADHALRAVRAAWKMRMAVLDYQRSQPQEVQVSFGIGVNTGLATVGNVGAHERLQNYTAIGDAINVASRLQNNVSDNNILLNDPTYQQVQNQIQTGKPFSLTVKNKSAPLTVRYVLGLR</sequence>
<dbReference type="SUPFAM" id="SSF55073">
    <property type="entry name" value="Nucleotide cyclase"/>
    <property type="match status" value="1"/>
</dbReference>
<dbReference type="GO" id="GO:0009190">
    <property type="term" value="P:cyclic nucleotide biosynthetic process"/>
    <property type="evidence" value="ECO:0007669"/>
    <property type="project" value="InterPro"/>
</dbReference>
<accession>A0A401Z8Q4</accession>
<dbReference type="GO" id="GO:0035556">
    <property type="term" value="P:intracellular signal transduction"/>
    <property type="evidence" value="ECO:0007669"/>
    <property type="project" value="InterPro"/>
</dbReference>
<dbReference type="CDD" id="cd07302">
    <property type="entry name" value="CHD"/>
    <property type="match status" value="1"/>
</dbReference>
<comment type="similarity">
    <text evidence="1">Belongs to the adenylyl cyclase class-3 family.</text>
</comment>
<organism evidence="3 4">
    <name type="scientific">Dictyobacter aurantiacus</name>
    <dbReference type="NCBI Taxonomy" id="1936993"/>
    <lineage>
        <taxon>Bacteria</taxon>
        <taxon>Bacillati</taxon>
        <taxon>Chloroflexota</taxon>
        <taxon>Ktedonobacteria</taxon>
        <taxon>Ktedonobacterales</taxon>
        <taxon>Dictyobacteraceae</taxon>
        <taxon>Dictyobacter</taxon>
    </lineage>
</organism>
<evidence type="ECO:0000313" key="3">
    <source>
        <dbReference type="EMBL" id="GCE03222.1"/>
    </source>
</evidence>
<dbReference type="OrthoDB" id="9806704at2"/>
<evidence type="ECO:0000259" key="2">
    <source>
        <dbReference type="PROSITE" id="PS50125"/>
    </source>
</evidence>
<dbReference type="AlphaFoldDB" id="A0A401Z8Q4"/>
<dbReference type="Gene3D" id="3.30.450.40">
    <property type="match status" value="1"/>
</dbReference>
<dbReference type="GO" id="GO:0004016">
    <property type="term" value="F:adenylate cyclase activity"/>
    <property type="evidence" value="ECO:0007669"/>
    <property type="project" value="UniProtKB-ARBA"/>
</dbReference>
<dbReference type="Pfam" id="PF01590">
    <property type="entry name" value="GAF"/>
    <property type="match status" value="1"/>
</dbReference>
<dbReference type="PROSITE" id="PS50125">
    <property type="entry name" value="GUANYLATE_CYCLASE_2"/>
    <property type="match status" value="1"/>
</dbReference>
<dbReference type="RefSeq" id="WP_160145596.1">
    <property type="nucleotide sequence ID" value="NZ_BIFQ01000001.1"/>
</dbReference>